<comment type="catalytic activity">
    <reaction evidence="13">
        <text>DNA(n) + a 2'-deoxyribonucleoside 5'-triphosphate = DNA(n+1) + diphosphate</text>
        <dbReference type="Rhea" id="RHEA:22508"/>
        <dbReference type="Rhea" id="RHEA-COMP:17339"/>
        <dbReference type="Rhea" id="RHEA-COMP:17340"/>
        <dbReference type="ChEBI" id="CHEBI:33019"/>
        <dbReference type="ChEBI" id="CHEBI:61560"/>
        <dbReference type="ChEBI" id="CHEBI:173112"/>
        <dbReference type="EC" id="2.7.7.49"/>
    </reaction>
</comment>
<evidence type="ECO:0000313" key="17">
    <source>
        <dbReference type="Proteomes" id="UP000765509"/>
    </source>
</evidence>
<sequence length="240" mass="27271">MQDSKNKKLPSFDSITPNLITILQIAFLVDDYSRYNRIYCLTHKHQADAYIESYINEIRNKLNIIPAYLHTDRGGEFSAKTFVDKLKGRGICFEQGPPNSPQTNGVSEQFNQSLLSKIRCIVGQSNIPTYLWDEAAKHASFLLNQLPNKYLKFKSPIDKLDESNSKIEPRIDFNKILPFGIKVIVKNNTTPSKVDMPGRTMRALTFEPYSDALRVLDPQTGQIKITQDYAVSPNPMSLVL</sequence>
<evidence type="ECO:0000256" key="2">
    <source>
        <dbReference type="ARBA" id="ARBA00022695"/>
    </source>
</evidence>
<dbReference type="GO" id="GO:0005634">
    <property type="term" value="C:nucleus"/>
    <property type="evidence" value="ECO:0007669"/>
    <property type="project" value="UniProtKB-ARBA"/>
</dbReference>
<evidence type="ECO:0000256" key="3">
    <source>
        <dbReference type="ARBA" id="ARBA00022722"/>
    </source>
</evidence>
<dbReference type="GO" id="GO:0016787">
    <property type="term" value="F:hydrolase activity"/>
    <property type="evidence" value="ECO:0007669"/>
    <property type="project" value="UniProtKB-KW"/>
</dbReference>
<dbReference type="GO" id="GO:0004519">
    <property type="term" value="F:endonuclease activity"/>
    <property type="evidence" value="ECO:0007669"/>
    <property type="project" value="UniProtKB-KW"/>
</dbReference>
<keyword evidence="11" id="KW-0808">Transferase</keyword>
<keyword evidence="17" id="KW-1185">Reference proteome</keyword>
<dbReference type="Proteomes" id="UP000765509">
    <property type="component" value="Unassembled WGS sequence"/>
</dbReference>
<dbReference type="InterPro" id="IPR001584">
    <property type="entry name" value="Integrase_cat-core"/>
</dbReference>
<dbReference type="AlphaFoldDB" id="A0A9Q3IAZ2"/>
<dbReference type="PANTHER" id="PTHR42648">
    <property type="entry name" value="TRANSPOSASE, PUTATIVE-RELATED"/>
    <property type="match status" value="1"/>
</dbReference>
<evidence type="ECO:0000256" key="1">
    <source>
        <dbReference type="ARBA" id="ARBA00022578"/>
    </source>
</evidence>
<dbReference type="GO" id="GO:0003964">
    <property type="term" value="F:RNA-directed DNA polymerase activity"/>
    <property type="evidence" value="ECO:0007669"/>
    <property type="project" value="UniProtKB-KW"/>
</dbReference>
<dbReference type="PANTHER" id="PTHR42648:SF11">
    <property type="entry name" value="TRANSPOSON TY4-P GAG-POL POLYPROTEIN"/>
    <property type="match status" value="1"/>
</dbReference>
<dbReference type="GO" id="GO:0032196">
    <property type="term" value="P:transposition"/>
    <property type="evidence" value="ECO:0007669"/>
    <property type="project" value="UniProtKB-KW"/>
</dbReference>
<keyword evidence="5" id="KW-0255">Endonuclease</keyword>
<keyword evidence="9" id="KW-0229">DNA integration</keyword>
<keyword evidence="12" id="KW-0233">DNA recombination</keyword>
<gene>
    <name evidence="16" type="ORF">O181_074443</name>
</gene>
<dbReference type="EMBL" id="AVOT02039628">
    <property type="protein sequence ID" value="MBW0534728.1"/>
    <property type="molecule type" value="Genomic_DNA"/>
</dbReference>
<keyword evidence="8" id="KW-0694">RNA-binding</keyword>
<keyword evidence="11" id="KW-0239">DNA-directed DNA polymerase</keyword>
<feature type="domain" description="Integrase catalytic" evidence="15">
    <location>
        <begin position="1"/>
        <end position="164"/>
    </location>
</feature>
<dbReference type="GO" id="GO:0046872">
    <property type="term" value="F:metal ion binding"/>
    <property type="evidence" value="ECO:0007669"/>
    <property type="project" value="UniProtKB-KW"/>
</dbReference>
<keyword evidence="2" id="KW-0548">Nucleotidyltransferase</keyword>
<protein>
    <recommendedName>
        <fullName evidence="15">Integrase catalytic domain-containing protein</fullName>
    </recommendedName>
</protein>
<dbReference type="PROSITE" id="PS50994">
    <property type="entry name" value="INTEGRASE"/>
    <property type="match status" value="1"/>
</dbReference>
<keyword evidence="10" id="KW-0695">RNA-directed DNA polymerase</keyword>
<evidence type="ECO:0000256" key="10">
    <source>
        <dbReference type="ARBA" id="ARBA00022918"/>
    </source>
</evidence>
<evidence type="ECO:0000256" key="5">
    <source>
        <dbReference type="ARBA" id="ARBA00022759"/>
    </source>
</evidence>
<reference evidence="16" key="1">
    <citation type="submission" date="2021-03" db="EMBL/GenBank/DDBJ databases">
        <title>Draft genome sequence of rust myrtle Austropuccinia psidii MF-1, a brazilian biotype.</title>
        <authorList>
            <person name="Quecine M.C."/>
            <person name="Pachon D.M.R."/>
            <person name="Bonatelli M.L."/>
            <person name="Correr F.H."/>
            <person name="Franceschini L.M."/>
            <person name="Leite T.F."/>
            <person name="Margarido G.R.A."/>
            <person name="Almeida C.A."/>
            <person name="Ferrarezi J.A."/>
            <person name="Labate C.A."/>
        </authorList>
    </citation>
    <scope>NUCLEOTIDE SEQUENCE</scope>
    <source>
        <strain evidence="16">MF-1</strain>
    </source>
</reference>
<keyword evidence="7" id="KW-0460">Magnesium</keyword>
<evidence type="ECO:0000256" key="6">
    <source>
        <dbReference type="ARBA" id="ARBA00022801"/>
    </source>
</evidence>
<name>A0A9Q3IAZ2_9BASI</name>
<evidence type="ECO:0000256" key="9">
    <source>
        <dbReference type="ARBA" id="ARBA00022908"/>
    </source>
</evidence>
<dbReference type="GO" id="GO:0006310">
    <property type="term" value="P:DNA recombination"/>
    <property type="evidence" value="ECO:0007669"/>
    <property type="project" value="UniProtKB-KW"/>
</dbReference>
<evidence type="ECO:0000256" key="7">
    <source>
        <dbReference type="ARBA" id="ARBA00022842"/>
    </source>
</evidence>
<evidence type="ECO:0000256" key="13">
    <source>
        <dbReference type="ARBA" id="ARBA00048173"/>
    </source>
</evidence>
<keyword evidence="4" id="KW-0479">Metal-binding</keyword>
<comment type="caution">
    <text evidence="16">The sequence shown here is derived from an EMBL/GenBank/DDBJ whole genome shotgun (WGS) entry which is preliminary data.</text>
</comment>
<dbReference type="GO" id="GO:0003723">
    <property type="term" value="F:RNA binding"/>
    <property type="evidence" value="ECO:0007669"/>
    <property type="project" value="UniProtKB-KW"/>
</dbReference>
<evidence type="ECO:0000259" key="15">
    <source>
        <dbReference type="PROSITE" id="PS50994"/>
    </source>
</evidence>
<dbReference type="OrthoDB" id="2186513at2759"/>
<dbReference type="GO" id="GO:0015074">
    <property type="term" value="P:DNA integration"/>
    <property type="evidence" value="ECO:0007669"/>
    <property type="project" value="UniProtKB-KW"/>
</dbReference>
<dbReference type="InterPro" id="IPR039537">
    <property type="entry name" value="Retrotran_Ty1/copia-like"/>
</dbReference>
<evidence type="ECO:0000256" key="8">
    <source>
        <dbReference type="ARBA" id="ARBA00022884"/>
    </source>
</evidence>
<evidence type="ECO:0000313" key="16">
    <source>
        <dbReference type="EMBL" id="MBW0534728.1"/>
    </source>
</evidence>
<organism evidence="16 17">
    <name type="scientific">Austropuccinia psidii MF-1</name>
    <dbReference type="NCBI Taxonomy" id="1389203"/>
    <lineage>
        <taxon>Eukaryota</taxon>
        <taxon>Fungi</taxon>
        <taxon>Dikarya</taxon>
        <taxon>Basidiomycota</taxon>
        <taxon>Pucciniomycotina</taxon>
        <taxon>Pucciniomycetes</taxon>
        <taxon>Pucciniales</taxon>
        <taxon>Sphaerophragmiaceae</taxon>
        <taxon>Austropuccinia</taxon>
    </lineage>
</organism>
<dbReference type="SUPFAM" id="SSF53098">
    <property type="entry name" value="Ribonuclease H-like"/>
    <property type="match status" value="1"/>
</dbReference>
<dbReference type="GO" id="GO:0003887">
    <property type="term" value="F:DNA-directed DNA polymerase activity"/>
    <property type="evidence" value="ECO:0007669"/>
    <property type="project" value="UniProtKB-KW"/>
</dbReference>
<dbReference type="InterPro" id="IPR036397">
    <property type="entry name" value="RNaseH_sf"/>
</dbReference>
<proteinExistence type="predicted"/>
<dbReference type="InterPro" id="IPR012337">
    <property type="entry name" value="RNaseH-like_sf"/>
</dbReference>
<keyword evidence="3" id="KW-0540">Nuclease</keyword>
<dbReference type="Gene3D" id="3.30.420.10">
    <property type="entry name" value="Ribonuclease H-like superfamily/Ribonuclease H"/>
    <property type="match status" value="1"/>
</dbReference>
<evidence type="ECO:0000256" key="14">
    <source>
        <dbReference type="ARBA" id="ARBA00049244"/>
    </source>
</evidence>
<keyword evidence="1" id="KW-0815">Transposition</keyword>
<evidence type="ECO:0000256" key="12">
    <source>
        <dbReference type="ARBA" id="ARBA00023172"/>
    </source>
</evidence>
<comment type="catalytic activity">
    <reaction evidence="14">
        <text>DNA(n) + a 2'-deoxyribonucleoside 5'-triphosphate = DNA(n+1) + diphosphate</text>
        <dbReference type="Rhea" id="RHEA:22508"/>
        <dbReference type="Rhea" id="RHEA-COMP:17339"/>
        <dbReference type="Rhea" id="RHEA-COMP:17340"/>
        <dbReference type="ChEBI" id="CHEBI:33019"/>
        <dbReference type="ChEBI" id="CHEBI:61560"/>
        <dbReference type="ChEBI" id="CHEBI:173112"/>
        <dbReference type="EC" id="2.7.7.7"/>
    </reaction>
</comment>
<evidence type="ECO:0000256" key="11">
    <source>
        <dbReference type="ARBA" id="ARBA00022932"/>
    </source>
</evidence>
<keyword evidence="6" id="KW-0378">Hydrolase</keyword>
<accession>A0A9Q3IAZ2</accession>
<evidence type="ECO:0000256" key="4">
    <source>
        <dbReference type="ARBA" id="ARBA00022723"/>
    </source>
</evidence>